<dbReference type="Pfam" id="PF05105">
    <property type="entry name" value="Phage_holin_4_1"/>
    <property type="match status" value="1"/>
</dbReference>
<dbReference type="RefSeq" id="WP_077913198.1">
    <property type="nucleotide sequence ID" value="NZ_AODF01000020.1"/>
</dbReference>
<proteinExistence type="inferred from homology"/>
<evidence type="ECO:0000256" key="3">
    <source>
        <dbReference type="ARBA" id="ARBA00022989"/>
    </source>
</evidence>
<evidence type="ECO:0000256" key="2">
    <source>
        <dbReference type="ARBA" id="ARBA00022692"/>
    </source>
</evidence>
<keyword evidence="4" id="KW-0472">Membrane</keyword>
<reference evidence="6 7" key="1">
    <citation type="journal article" date="2014" name="Int. J. Syst. Evol. Microbiol.">
        <title>Listeria floridensis sp. nov., Listeria aquatica sp. nov., Listeria cornellensis sp. nov., Listeria riparia sp. nov. and Listeria grandensis sp. nov., from agricultural and natural environments.</title>
        <authorList>
            <person name="den Bakker H.C."/>
            <person name="Warchocki S."/>
            <person name="Wright E.M."/>
            <person name="Allred A.F."/>
            <person name="Ahlstrom C."/>
            <person name="Manuel C.S."/>
            <person name="Stasiewicz M.J."/>
            <person name="Burrell A."/>
            <person name="Roof S."/>
            <person name="Strawn L."/>
            <person name="Fortes E.D."/>
            <person name="Nightingale K.K."/>
            <person name="Kephart D."/>
            <person name="Wiedmann M."/>
        </authorList>
    </citation>
    <scope>NUCLEOTIDE SEQUENCE [LARGE SCALE GENOMIC DNA]</scope>
    <source>
        <strain evidence="6 7">FSL S10-1187</strain>
    </source>
</reference>
<organism evidence="6 7">
    <name type="scientific">Listeria floridensis FSL S10-1187</name>
    <dbReference type="NCBI Taxonomy" id="1265817"/>
    <lineage>
        <taxon>Bacteria</taxon>
        <taxon>Bacillati</taxon>
        <taxon>Bacillota</taxon>
        <taxon>Bacilli</taxon>
        <taxon>Bacillales</taxon>
        <taxon>Listeriaceae</taxon>
        <taxon>Listeria</taxon>
    </lineage>
</organism>
<keyword evidence="3" id="KW-1133">Transmembrane helix</keyword>
<sequence length="55" mass="6315">MIQSLFFYLANELLIIIEILMQMGVKIPKSLRTLVEVFKTNAGESKRDTENNGEK</sequence>
<evidence type="ECO:0000313" key="6">
    <source>
        <dbReference type="EMBL" id="EUJ30980.1"/>
    </source>
</evidence>
<accession>A0ABP3AX55</accession>
<evidence type="ECO:0000256" key="1">
    <source>
        <dbReference type="ARBA" id="ARBA00004141"/>
    </source>
</evidence>
<evidence type="ECO:0000256" key="4">
    <source>
        <dbReference type="ARBA" id="ARBA00023136"/>
    </source>
</evidence>
<dbReference type="EMBL" id="AODF01000020">
    <property type="protein sequence ID" value="EUJ30980.1"/>
    <property type="molecule type" value="Genomic_DNA"/>
</dbReference>
<dbReference type="Proteomes" id="UP000019249">
    <property type="component" value="Unassembled WGS sequence"/>
</dbReference>
<keyword evidence="7" id="KW-1185">Reference proteome</keyword>
<comment type="similarity">
    <text evidence="5">Belongs to the bacteriophage holin family. Cp-1 holin subfamily.</text>
</comment>
<protein>
    <submittedName>
        <fullName evidence="6">Toxin secretion/phage lysis holin</fullName>
    </submittedName>
</protein>
<evidence type="ECO:0000313" key="7">
    <source>
        <dbReference type="Proteomes" id="UP000019249"/>
    </source>
</evidence>
<gene>
    <name evidence="6" type="ORF">MFLO_09812</name>
</gene>
<keyword evidence="2" id="KW-0812">Transmembrane</keyword>
<evidence type="ECO:0000256" key="5">
    <source>
        <dbReference type="ARBA" id="ARBA00023600"/>
    </source>
</evidence>
<dbReference type="InterPro" id="IPR006480">
    <property type="entry name" value="Phage_holin_4_1"/>
</dbReference>
<comment type="caution">
    <text evidence="6">The sequence shown here is derived from an EMBL/GenBank/DDBJ whole genome shotgun (WGS) entry which is preliminary data.</text>
</comment>
<comment type="subcellular location">
    <subcellularLocation>
        <location evidence="1">Membrane</location>
        <topology evidence="1">Multi-pass membrane protein</topology>
    </subcellularLocation>
</comment>
<name>A0ABP3AX55_9LIST</name>